<proteinExistence type="predicted"/>
<sequence>MSARQPFLLPGAQLRKQKVLAGKGRSGVWVSSNTVMPRPIRFEKIGNYGDNIRADLTLAAPDPALLPDLQRALQAALHSPQLNSYTREAIFRAAASGDRAALALCCRGVSGDRWRF</sequence>
<gene>
    <name evidence="1" type="ORF">NCTC9381_03877</name>
</gene>
<evidence type="ECO:0000313" key="1">
    <source>
        <dbReference type="EMBL" id="SUB17936.1"/>
    </source>
</evidence>
<reference evidence="1 2" key="1">
    <citation type="submission" date="2018-06" db="EMBL/GenBank/DDBJ databases">
        <authorList>
            <consortium name="Pathogen Informatics"/>
            <person name="Doyle S."/>
        </authorList>
    </citation>
    <scope>NUCLEOTIDE SEQUENCE [LARGE SCALE GENOMIC DNA]</scope>
    <source>
        <strain evidence="1 2">NCTC9381</strain>
    </source>
</reference>
<organism evidence="1 2">
    <name type="scientific">Enterobacter agglomerans</name>
    <name type="common">Erwinia herbicola</name>
    <name type="synonym">Pantoea agglomerans</name>
    <dbReference type="NCBI Taxonomy" id="549"/>
    <lineage>
        <taxon>Bacteria</taxon>
        <taxon>Pseudomonadati</taxon>
        <taxon>Pseudomonadota</taxon>
        <taxon>Gammaproteobacteria</taxon>
        <taxon>Enterobacterales</taxon>
        <taxon>Erwiniaceae</taxon>
        <taxon>Pantoea</taxon>
        <taxon>Pantoea agglomerans group</taxon>
    </lineage>
</organism>
<protein>
    <submittedName>
        <fullName evidence="1">Uncharacterized protein</fullName>
    </submittedName>
</protein>
<keyword evidence="2" id="KW-1185">Reference proteome</keyword>
<dbReference type="AlphaFoldDB" id="A0A379AJD4"/>
<dbReference type="Proteomes" id="UP000254640">
    <property type="component" value="Unassembled WGS sequence"/>
</dbReference>
<name>A0A379AJD4_ENTAG</name>
<accession>A0A379AJD4</accession>
<dbReference type="EMBL" id="UGSO01000001">
    <property type="protein sequence ID" value="SUB17936.1"/>
    <property type="molecule type" value="Genomic_DNA"/>
</dbReference>
<evidence type="ECO:0000313" key="2">
    <source>
        <dbReference type="Proteomes" id="UP000254640"/>
    </source>
</evidence>